<evidence type="ECO:0000313" key="9">
    <source>
        <dbReference type="EMBL" id="KAL1866160.1"/>
    </source>
</evidence>
<dbReference type="InterPro" id="IPR036390">
    <property type="entry name" value="WH_DNA-bd_sf"/>
</dbReference>
<dbReference type="InterPro" id="IPR020846">
    <property type="entry name" value="MFS_dom"/>
</dbReference>
<comment type="subcellular location">
    <subcellularLocation>
        <location evidence="1">Membrane</location>
        <topology evidence="1">Multi-pass membrane protein</topology>
    </subcellularLocation>
</comment>
<evidence type="ECO:0000256" key="4">
    <source>
        <dbReference type="ARBA" id="ARBA00022692"/>
    </source>
</evidence>
<dbReference type="InterPro" id="IPR029063">
    <property type="entry name" value="SAM-dependent_MTases_sf"/>
</dbReference>
<gene>
    <name evidence="9" type="ORF">Plec18167_009159</name>
</gene>
<feature type="transmembrane region" description="Helical" evidence="7">
    <location>
        <begin position="497"/>
        <end position="516"/>
    </location>
</feature>
<dbReference type="PANTHER" id="PTHR48022">
    <property type="entry name" value="PLASTIDIC GLUCOSE TRANSPORTER 4"/>
    <property type="match status" value="1"/>
</dbReference>
<feature type="transmembrane region" description="Helical" evidence="7">
    <location>
        <begin position="362"/>
        <end position="379"/>
    </location>
</feature>
<organism evidence="9 10">
    <name type="scientific">Paecilomyces lecythidis</name>
    <dbReference type="NCBI Taxonomy" id="3004212"/>
    <lineage>
        <taxon>Eukaryota</taxon>
        <taxon>Fungi</taxon>
        <taxon>Dikarya</taxon>
        <taxon>Ascomycota</taxon>
        <taxon>Pezizomycotina</taxon>
        <taxon>Eurotiomycetes</taxon>
        <taxon>Eurotiomycetidae</taxon>
        <taxon>Eurotiales</taxon>
        <taxon>Thermoascaceae</taxon>
        <taxon>Paecilomyces</taxon>
    </lineage>
</organism>
<feature type="transmembrane region" description="Helical" evidence="7">
    <location>
        <begin position="762"/>
        <end position="785"/>
    </location>
</feature>
<dbReference type="Gene3D" id="1.20.1250.20">
    <property type="entry name" value="MFS general substrate transporter like domains"/>
    <property type="match status" value="1"/>
</dbReference>
<evidence type="ECO:0000256" key="6">
    <source>
        <dbReference type="ARBA" id="ARBA00023136"/>
    </source>
</evidence>
<feature type="domain" description="Major facilitator superfamily (MFS) profile" evidence="8">
    <location>
        <begin position="366"/>
        <end position="815"/>
    </location>
</feature>
<dbReference type="InterPro" id="IPR036388">
    <property type="entry name" value="WH-like_DNA-bd_sf"/>
</dbReference>
<name>A0ABR3WRW3_9EURO</name>
<dbReference type="PANTHER" id="PTHR48022:SF78">
    <property type="entry name" value="MONOSACCHARIDE TRANSPORTER, PUTATIVE (AFU_ORTHOLOGUE AFUA_2G02110)-RELATED"/>
    <property type="match status" value="1"/>
</dbReference>
<dbReference type="Gene3D" id="3.40.50.150">
    <property type="entry name" value="Vaccinia Virus protein VP39"/>
    <property type="match status" value="1"/>
</dbReference>
<dbReference type="EMBL" id="JAVDPF010000053">
    <property type="protein sequence ID" value="KAL1866160.1"/>
    <property type="molecule type" value="Genomic_DNA"/>
</dbReference>
<dbReference type="InterPro" id="IPR012967">
    <property type="entry name" value="COMT_dimerisation"/>
</dbReference>
<feature type="transmembrane region" description="Helical" evidence="7">
    <location>
        <begin position="663"/>
        <end position="680"/>
    </location>
</feature>
<keyword evidence="6 7" id="KW-0472">Membrane</keyword>
<dbReference type="InterPro" id="IPR005828">
    <property type="entry name" value="MFS_sugar_transport-like"/>
</dbReference>
<dbReference type="InterPro" id="IPR050360">
    <property type="entry name" value="MFS_Sugar_Transporters"/>
</dbReference>
<feature type="transmembrane region" description="Helical" evidence="7">
    <location>
        <begin position="791"/>
        <end position="811"/>
    </location>
</feature>
<dbReference type="SUPFAM" id="SSF103473">
    <property type="entry name" value="MFS general substrate transporter"/>
    <property type="match status" value="1"/>
</dbReference>
<feature type="transmembrane region" description="Helical" evidence="7">
    <location>
        <begin position="687"/>
        <end position="705"/>
    </location>
</feature>
<feature type="transmembrane region" description="Helical" evidence="7">
    <location>
        <begin position="528"/>
        <end position="551"/>
    </location>
</feature>
<dbReference type="Pfam" id="PF00083">
    <property type="entry name" value="Sugar_tr"/>
    <property type="match status" value="1"/>
</dbReference>
<dbReference type="Gene3D" id="1.10.10.10">
    <property type="entry name" value="Winged helix-like DNA-binding domain superfamily/Winged helix DNA-binding domain"/>
    <property type="match status" value="1"/>
</dbReference>
<dbReference type="Pfam" id="PF08100">
    <property type="entry name" value="Dimerisation"/>
    <property type="match status" value="1"/>
</dbReference>
<evidence type="ECO:0000256" key="3">
    <source>
        <dbReference type="ARBA" id="ARBA00022448"/>
    </source>
</evidence>
<sequence>MAHKSLEAVEKQNSEIRAQLNYVTSLVQKYCEISTVNAGKMTLKREEQGMQNETFSDTVREVHWLLYTIRGPLDTVYCHFENVALTGVMRALLQMGVFDALPHDGTSQTANELARKLNADKTLLVRLMRMATIRGPFKEVGEEEYAHTEYSLIYLVPEIRGIFRLIVDEYQPAELRLYEFFQANGWINPTNDRNCPYTFVHQTEGKTMWEYISQFPDRFQAFNYAMQAQSSAVSWSTGLYPFQETLSQLKPTEQTPLVIDIGGGKGHTISQIKELTGSVPGRFILQERQEVLDDIEKELAGIERQVYDFFTPQPVKGDIKHLENPPQVESTEDIFRPEAPFAKYIPGGYSPSRCLRLRGRSMSYAIFVFAGCAITFFGYDTAVMSQVNNNSDYQHRMGFANGTDRDAAAIGGMVSLWFAGFAIGALLVGYTADAIGRLKTIQIGCIWGILGAALLASAQNITWLSFARVISGIGCGYLNTTVPVWTSELADPHLRGAFVAVQFTLAMVGSAIVYWMEFACVKTRTLSFAWRFPLGFQMVFLLLIIAAAPFYPESPRYLAKTGNLSGAREVLERCRMDNDPEKITKEMEEILLAIRAEASSTSASFSSMLFKKDKLHTRRRVLLGAGVQIMQKCTGIDFISVYAPNMFALSGFKGDKPALLAGGNWFGYIAALALSIYLCDHVGRRKMMLTGCSLMGIVLIIGGILSHETVANSTVDPAKASRFGAGVATILYVYTFIYGSTWLTTCWVYPTEVFPLASRSKGAALATVAFSLAGGTINEIIPYLIDAIGFWVFILFALVNLAMLVPIYLFYIETANRHLEQLDVLFSSESCLAWRAEKEYARKMQEGLEDLTVMAKQTEGVADNKVDADAGV</sequence>
<evidence type="ECO:0000313" key="10">
    <source>
        <dbReference type="Proteomes" id="UP001583193"/>
    </source>
</evidence>
<feature type="transmembrane region" description="Helical" evidence="7">
    <location>
        <begin position="465"/>
        <end position="485"/>
    </location>
</feature>
<feature type="transmembrane region" description="Helical" evidence="7">
    <location>
        <begin position="440"/>
        <end position="459"/>
    </location>
</feature>
<evidence type="ECO:0000256" key="2">
    <source>
        <dbReference type="ARBA" id="ARBA00010992"/>
    </source>
</evidence>
<keyword evidence="4 7" id="KW-0812">Transmembrane</keyword>
<reference evidence="9 10" key="1">
    <citation type="journal article" date="2024" name="IMA Fungus">
        <title>IMA Genome - F19 : A genome assembly and annotation guide to empower mycologists, including annotated draft genome sequences of Ceratocystis pirilliformis, Diaporthe australafricana, Fusarium ophioides, Paecilomyces lecythidis, and Sporothrix stenoceras.</title>
        <authorList>
            <person name="Aylward J."/>
            <person name="Wilson A.M."/>
            <person name="Visagie C.M."/>
            <person name="Spraker J."/>
            <person name="Barnes I."/>
            <person name="Buitendag C."/>
            <person name="Ceriani C."/>
            <person name="Del Mar Angel L."/>
            <person name="du Plessis D."/>
            <person name="Fuchs T."/>
            <person name="Gasser K."/>
            <person name="Kramer D."/>
            <person name="Li W."/>
            <person name="Munsamy K."/>
            <person name="Piso A."/>
            <person name="Price J.L."/>
            <person name="Sonnekus B."/>
            <person name="Thomas C."/>
            <person name="van der Nest A."/>
            <person name="van Dijk A."/>
            <person name="van Heerden A."/>
            <person name="van Vuuren N."/>
            <person name="Yilmaz N."/>
            <person name="Duong T.A."/>
            <person name="van der Merwe N.A."/>
            <person name="Wingfield M.J."/>
            <person name="Wingfield B.D."/>
        </authorList>
    </citation>
    <scope>NUCLEOTIDE SEQUENCE [LARGE SCALE GENOMIC DNA]</scope>
    <source>
        <strain evidence="9 10">CMW 18167</strain>
    </source>
</reference>
<evidence type="ECO:0000256" key="1">
    <source>
        <dbReference type="ARBA" id="ARBA00004141"/>
    </source>
</evidence>
<protein>
    <recommendedName>
        <fullName evidence="8">Major facilitator superfamily (MFS) profile domain-containing protein</fullName>
    </recommendedName>
</protein>
<accession>A0ABR3WRW3</accession>
<evidence type="ECO:0000256" key="5">
    <source>
        <dbReference type="ARBA" id="ARBA00022989"/>
    </source>
</evidence>
<evidence type="ECO:0000259" key="8">
    <source>
        <dbReference type="PROSITE" id="PS50850"/>
    </source>
</evidence>
<comment type="similarity">
    <text evidence="2">Belongs to the major facilitator superfamily. Sugar transporter (TC 2.A.1.1) family.</text>
</comment>
<evidence type="ECO:0000256" key="7">
    <source>
        <dbReference type="SAM" id="Phobius"/>
    </source>
</evidence>
<dbReference type="Proteomes" id="UP001583193">
    <property type="component" value="Unassembled WGS sequence"/>
</dbReference>
<dbReference type="PRINTS" id="PR00171">
    <property type="entry name" value="SUGRTRNSPORT"/>
</dbReference>
<dbReference type="SUPFAM" id="SSF53335">
    <property type="entry name" value="S-adenosyl-L-methionine-dependent methyltransferases"/>
    <property type="match status" value="1"/>
</dbReference>
<dbReference type="InterPro" id="IPR036259">
    <property type="entry name" value="MFS_trans_sf"/>
</dbReference>
<feature type="transmembrane region" description="Helical" evidence="7">
    <location>
        <begin position="725"/>
        <end position="750"/>
    </location>
</feature>
<keyword evidence="3" id="KW-0813">Transport</keyword>
<dbReference type="NCBIfam" id="TIGR00879">
    <property type="entry name" value="SP"/>
    <property type="match status" value="1"/>
</dbReference>
<dbReference type="InterPro" id="IPR003663">
    <property type="entry name" value="Sugar/inositol_transpt"/>
</dbReference>
<feature type="transmembrane region" description="Helical" evidence="7">
    <location>
        <begin position="407"/>
        <end position="428"/>
    </location>
</feature>
<dbReference type="SUPFAM" id="SSF46785">
    <property type="entry name" value="Winged helix' DNA-binding domain"/>
    <property type="match status" value="1"/>
</dbReference>
<keyword evidence="5 7" id="KW-1133">Transmembrane helix</keyword>
<dbReference type="PROSITE" id="PS50850">
    <property type="entry name" value="MFS"/>
    <property type="match status" value="1"/>
</dbReference>
<keyword evidence="10" id="KW-1185">Reference proteome</keyword>
<proteinExistence type="inferred from homology"/>
<comment type="caution">
    <text evidence="9">The sequence shown here is derived from an EMBL/GenBank/DDBJ whole genome shotgun (WGS) entry which is preliminary data.</text>
</comment>